<dbReference type="CDD" id="cd17574">
    <property type="entry name" value="REC_OmpR"/>
    <property type="match status" value="1"/>
</dbReference>
<sequence length="1398" mass="158071">MRYSNFFMTAAFALLASSCHDGGQRGVGTEPMAQIAAEKHAEILSLPVEVKAKRVTIQEGLPSNVVSDMQQDQKGFLWFSTQNGLARYDGNVVTTYLDNDSTGVSAFIGRTKKALEDVTYKKLWVYSSSERLTCLNMVDGEVEKYCQEIEKLHFTKWKLVCDGMFWLWGAKDGAMLVDYRSGSFLTRRFAHAEIGSSQVPLIDSLDKDNVVLCTTDKVFLYSEGRLFCIAKGMRMSRTRPFHHKMLMISEKGDVYVLRQGKLQRFSHVAYVDGEVATGDLLMGNRWILFTNRRSFSIDVRTGKVVECEGEWLIPNGRVLTDNKGRKWIYNKTGVLRLVRQDKLVPLILFPQQTTNYIDHERFHIVEDNHGLIWISTYGKGLFVFNQDLTQSQHFVADKLGESPIASNYLLGIIADRHDGVWVSSEYGGVSHIQVMDKGVERIYPNGEGNMDFSNVVRMVKKMNDGTVMVGTREGSLYHYSADMSQVLGKSHFDSNVYGIVQMPNGETWIGTRGKGVYGAKGLDFKDRNVFCMASDAKHRMWIGTFGKGLSLVMPRKDGYEVKTFFADSVGLNEVRCMVIDKHGVLWCGTSGGLIRIPVDEFVKDASRYNAYVRDYEIRDVIVDRQGRLWLSASGDGLVQVEPGDGETEPKFHVFNTSNGLVNNLVQSVVDTPDGNLWVSTQQGVTAWNARKKSFENYMFSRNPMGNVYNENSAVCLDDGRVVLGGNYGLTIIQPSRLSHVSGLTDVVFTSYPYSDEITLTYEQRSPNIHFSTLDYSDVRNVKYTYRLEGFDQAWSKPSSTPWAAYQKLPAGKYVLHVKACTSDGTWGKESTLVIRVKPPFYLTSWAIMIYVLLVLGVIILVVKFVHDKNVLRNRIRLEQELTRYKLVFFTNIAHEFRTPLTLMQGSLEKEKRIMKANRWQTELEKTIRVMDKSVQRMLRLIDQLLEFRKMQAGKLKLSLQETDAVMFVKGICRMFDDAAESKEIAYRFESSEPSRAMFLDQQMIDKVVFNLLSNAFKYTPAKGSISVSLSFTDVMTIRVADTGVGIPQEKRAQLFSRFMQSSYTGESFGIGLHLTHELVKTHHGEIAYQENEGGGSVFVVTIPLQKDSYEASDFLVKDSPILKADLAKERDGQEEKTTDAVPSAPSVPLNRRTILLIEDDNDVREFLLSELESCFDLKVASDGKAGIAMAKELDVDLIVSDVMMPGMNGFELTKRLKNSFETSHIPIILLTALSTDENVLEGTESGADAYITKPFSPQLLMARILQLLNQREILRQKFGKEPQEIRSAMLSNEQDSLFVKRLDSIVYSRLGEQDLSVDKVAGLLHLGRTIFYKKVRGTTGYTPNEYIRVIRLRKAAELLKEGEKNVSEVAYAVGFDNPYYFSKCFKEQFGMPPSQYRS</sequence>
<keyword evidence="18" id="KW-1185">Reference proteome</keyword>
<dbReference type="Pfam" id="PF07494">
    <property type="entry name" value="Reg_prop"/>
    <property type="match status" value="1"/>
</dbReference>
<dbReference type="GO" id="GO:0000155">
    <property type="term" value="F:phosphorelay sensor kinase activity"/>
    <property type="evidence" value="ECO:0007669"/>
    <property type="project" value="InterPro"/>
</dbReference>
<evidence type="ECO:0000256" key="3">
    <source>
        <dbReference type="ARBA" id="ARBA00022553"/>
    </source>
</evidence>
<feature type="modified residue" description="4-aspartylphosphate" evidence="12">
    <location>
        <position position="1201"/>
    </location>
</feature>
<dbReference type="FunFam" id="3.30.565.10:FF:000037">
    <property type="entry name" value="Hybrid sensor histidine kinase/response regulator"/>
    <property type="match status" value="1"/>
</dbReference>
<evidence type="ECO:0000256" key="12">
    <source>
        <dbReference type="PROSITE-ProRule" id="PRU00169"/>
    </source>
</evidence>
<dbReference type="GO" id="GO:0003700">
    <property type="term" value="F:DNA-binding transcription factor activity"/>
    <property type="evidence" value="ECO:0007669"/>
    <property type="project" value="InterPro"/>
</dbReference>
<dbReference type="PROSITE" id="PS51257">
    <property type="entry name" value="PROKAR_LIPOPROTEIN"/>
    <property type="match status" value="1"/>
</dbReference>
<keyword evidence="11" id="KW-0804">Transcription</keyword>
<dbReference type="InterPro" id="IPR011110">
    <property type="entry name" value="Reg_prop"/>
</dbReference>
<feature type="domain" description="HTH araC/xylS-type" evidence="14">
    <location>
        <begin position="1300"/>
        <end position="1398"/>
    </location>
</feature>
<organism evidence="17 18">
    <name type="scientific">Segatella copri</name>
    <dbReference type="NCBI Taxonomy" id="165179"/>
    <lineage>
        <taxon>Bacteria</taxon>
        <taxon>Pseudomonadati</taxon>
        <taxon>Bacteroidota</taxon>
        <taxon>Bacteroidia</taxon>
        <taxon>Bacteroidales</taxon>
        <taxon>Prevotellaceae</taxon>
        <taxon>Segatella</taxon>
    </lineage>
</organism>
<dbReference type="Gene3D" id="3.40.50.2300">
    <property type="match status" value="1"/>
</dbReference>
<dbReference type="InterPro" id="IPR018062">
    <property type="entry name" value="HTH_AraC-typ_CS"/>
</dbReference>
<protein>
    <recommendedName>
        <fullName evidence="2">histidine kinase</fullName>
        <ecNumber evidence="2">2.7.13.3</ecNumber>
    </recommendedName>
</protein>
<dbReference type="InterPro" id="IPR005467">
    <property type="entry name" value="His_kinase_dom"/>
</dbReference>
<dbReference type="SMART" id="SM00342">
    <property type="entry name" value="HTH_ARAC"/>
    <property type="match status" value="1"/>
</dbReference>
<evidence type="ECO:0000313" key="18">
    <source>
        <dbReference type="Proteomes" id="UP000384372"/>
    </source>
</evidence>
<dbReference type="SMART" id="SM00387">
    <property type="entry name" value="HATPase_c"/>
    <property type="match status" value="1"/>
</dbReference>
<feature type="domain" description="Histidine kinase" evidence="15">
    <location>
        <begin position="891"/>
        <end position="1106"/>
    </location>
</feature>
<evidence type="ECO:0000256" key="7">
    <source>
        <dbReference type="ARBA" id="ARBA00022840"/>
    </source>
</evidence>
<dbReference type="RefSeq" id="WP_158463205.1">
    <property type="nucleotide sequence ID" value="NZ_VZAD01000048.1"/>
</dbReference>
<evidence type="ECO:0000256" key="9">
    <source>
        <dbReference type="ARBA" id="ARBA00023015"/>
    </source>
</evidence>
<dbReference type="Pfam" id="PF07495">
    <property type="entry name" value="Y_Y_Y"/>
    <property type="match status" value="1"/>
</dbReference>
<dbReference type="InterPro" id="IPR001789">
    <property type="entry name" value="Sig_transdc_resp-reg_receiver"/>
</dbReference>
<evidence type="ECO:0000256" key="10">
    <source>
        <dbReference type="ARBA" id="ARBA00023125"/>
    </source>
</evidence>
<dbReference type="PROSITE" id="PS01124">
    <property type="entry name" value="HTH_ARAC_FAMILY_2"/>
    <property type="match status" value="1"/>
</dbReference>
<evidence type="ECO:0000256" key="11">
    <source>
        <dbReference type="ARBA" id="ARBA00023163"/>
    </source>
</evidence>
<dbReference type="Pfam" id="PF12833">
    <property type="entry name" value="HTH_18"/>
    <property type="match status" value="1"/>
</dbReference>
<name>A0A6A7WAH9_9BACT</name>
<dbReference type="PROSITE" id="PS00041">
    <property type="entry name" value="HTH_ARAC_FAMILY_1"/>
    <property type="match status" value="1"/>
</dbReference>
<dbReference type="SMART" id="SM00388">
    <property type="entry name" value="HisKA"/>
    <property type="match status" value="1"/>
</dbReference>
<dbReference type="InterPro" id="IPR011123">
    <property type="entry name" value="Y_Y_Y"/>
</dbReference>
<dbReference type="SUPFAM" id="SSF52172">
    <property type="entry name" value="CheY-like"/>
    <property type="match status" value="1"/>
</dbReference>
<evidence type="ECO:0000256" key="13">
    <source>
        <dbReference type="SAM" id="Phobius"/>
    </source>
</evidence>
<keyword evidence="10" id="KW-0238">DNA-binding</keyword>
<dbReference type="Pfam" id="PF00072">
    <property type="entry name" value="Response_reg"/>
    <property type="match status" value="1"/>
</dbReference>
<comment type="catalytic activity">
    <reaction evidence="1">
        <text>ATP + protein L-histidine = ADP + protein N-phospho-L-histidine.</text>
        <dbReference type="EC" id="2.7.13.3"/>
    </reaction>
</comment>
<dbReference type="PANTHER" id="PTHR43547:SF2">
    <property type="entry name" value="HYBRID SIGNAL TRANSDUCTION HISTIDINE KINASE C"/>
    <property type="match status" value="1"/>
</dbReference>
<feature type="transmembrane region" description="Helical" evidence="13">
    <location>
        <begin position="840"/>
        <end position="865"/>
    </location>
</feature>
<dbReference type="InterPro" id="IPR004358">
    <property type="entry name" value="Sig_transdc_His_kin-like_C"/>
</dbReference>
<proteinExistence type="predicted"/>
<dbReference type="Gene3D" id="3.30.565.10">
    <property type="entry name" value="Histidine kinase-like ATPase, C-terminal domain"/>
    <property type="match status" value="1"/>
</dbReference>
<dbReference type="InterPro" id="IPR003661">
    <property type="entry name" value="HisK_dim/P_dom"/>
</dbReference>
<keyword evidence="3 12" id="KW-0597">Phosphoprotein</keyword>
<dbReference type="Gene3D" id="1.10.10.60">
    <property type="entry name" value="Homeodomain-like"/>
    <property type="match status" value="2"/>
</dbReference>
<dbReference type="GO" id="GO:0043565">
    <property type="term" value="F:sequence-specific DNA binding"/>
    <property type="evidence" value="ECO:0007669"/>
    <property type="project" value="InterPro"/>
</dbReference>
<dbReference type="Pfam" id="PF02518">
    <property type="entry name" value="HATPase_c"/>
    <property type="match status" value="1"/>
</dbReference>
<dbReference type="PANTHER" id="PTHR43547">
    <property type="entry name" value="TWO-COMPONENT HISTIDINE KINASE"/>
    <property type="match status" value="1"/>
</dbReference>
<evidence type="ECO:0000313" key="17">
    <source>
        <dbReference type="EMBL" id="MQP11460.1"/>
    </source>
</evidence>
<dbReference type="PROSITE" id="PS50110">
    <property type="entry name" value="RESPONSE_REGULATORY"/>
    <property type="match status" value="1"/>
</dbReference>
<dbReference type="PRINTS" id="PR00344">
    <property type="entry name" value="BCTRLSENSOR"/>
</dbReference>
<evidence type="ECO:0000256" key="4">
    <source>
        <dbReference type="ARBA" id="ARBA00022679"/>
    </source>
</evidence>
<dbReference type="SUPFAM" id="SSF63829">
    <property type="entry name" value="Calcium-dependent phosphotriesterase"/>
    <property type="match status" value="2"/>
</dbReference>
<dbReference type="InterPro" id="IPR009057">
    <property type="entry name" value="Homeodomain-like_sf"/>
</dbReference>
<dbReference type="Proteomes" id="UP000384372">
    <property type="component" value="Unassembled WGS sequence"/>
</dbReference>
<keyword evidence="6" id="KW-0418">Kinase</keyword>
<comment type="caution">
    <text evidence="17">The sequence shown here is derived from an EMBL/GenBank/DDBJ whole genome shotgun (WGS) entry which is preliminary data.</text>
</comment>
<dbReference type="EC" id="2.7.13.3" evidence="2"/>
<dbReference type="EMBL" id="VZAD01000048">
    <property type="protein sequence ID" value="MQP11460.1"/>
    <property type="molecule type" value="Genomic_DNA"/>
</dbReference>
<dbReference type="InterPro" id="IPR015943">
    <property type="entry name" value="WD40/YVTN_repeat-like_dom_sf"/>
</dbReference>
<dbReference type="InterPro" id="IPR036097">
    <property type="entry name" value="HisK_dim/P_sf"/>
</dbReference>
<dbReference type="CDD" id="cd00082">
    <property type="entry name" value="HisKA"/>
    <property type="match status" value="1"/>
</dbReference>
<evidence type="ECO:0000256" key="2">
    <source>
        <dbReference type="ARBA" id="ARBA00012438"/>
    </source>
</evidence>
<keyword evidence="13" id="KW-1133">Transmembrane helix</keyword>
<evidence type="ECO:0000259" key="16">
    <source>
        <dbReference type="PROSITE" id="PS50110"/>
    </source>
</evidence>
<evidence type="ECO:0000259" key="14">
    <source>
        <dbReference type="PROSITE" id="PS01124"/>
    </source>
</evidence>
<dbReference type="SUPFAM" id="SSF46689">
    <property type="entry name" value="Homeodomain-like"/>
    <property type="match status" value="1"/>
</dbReference>
<dbReference type="OrthoDB" id="717811at2"/>
<dbReference type="InterPro" id="IPR036890">
    <property type="entry name" value="HATPase_C_sf"/>
</dbReference>
<evidence type="ECO:0000259" key="15">
    <source>
        <dbReference type="PROSITE" id="PS50109"/>
    </source>
</evidence>
<evidence type="ECO:0000256" key="8">
    <source>
        <dbReference type="ARBA" id="ARBA00023012"/>
    </source>
</evidence>
<keyword evidence="13" id="KW-0472">Membrane</keyword>
<evidence type="ECO:0000256" key="1">
    <source>
        <dbReference type="ARBA" id="ARBA00000085"/>
    </source>
</evidence>
<dbReference type="PROSITE" id="PS50109">
    <property type="entry name" value="HIS_KIN"/>
    <property type="match status" value="1"/>
</dbReference>
<dbReference type="InterPro" id="IPR013783">
    <property type="entry name" value="Ig-like_fold"/>
</dbReference>
<dbReference type="SUPFAM" id="SSF55874">
    <property type="entry name" value="ATPase domain of HSP90 chaperone/DNA topoisomerase II/histidine kinase"/>
    <property type="match status" value="1"/>
</dbReference>
<keyword evidence="4" id="KW-0808">Transferase</keyword>
<gene>
    <name evidence="17" type="ORF">F7D20_05645</name>
</gene>
<dbReference type="InterPro" id="IPR003594">
    <property type="entry name" value="HATPase_dom"/>
</dbReference>
<dbReference type="InterPro" id="IPR018060">
    <property type="entry name" value="HTH_AraC"/>
</dbReference>
<dbReference type="InterPro" id="IPR011006">
    <property type="entry name" value="CheY-like_superfamily"/>
</dbReference>
<keyword evidence="5" id="KW-0547">Nucleotide-binding</keyword>
<keyword evidence="8" id="KW-0902">Two-component regulatory system</keyword>
<evidence type="ECO:0000256" key="5">
    <source>
        <dbReference type="ARBA" id="ARBA00022741"/>
    </source>
</evidence>
<dbReference type="SMART" id="SM00448">
    <property type="entry name" value="REC"/>
    <property type="match status" value="1"/>
</dbReference>
<feature type="domain" description="Response regulatory" evidence="16">
    <location>
        <begin position="1153"/>
        <end position="1268"/>
    </location>
</feature>
<dbReference type="FunFam" id="1.10.287.130:FF:000045">
    <property type="entry name" value="Two-component system sensor histidine kinase/response regulator"/>
    <property type="match status" value="1"/>
</dbReference>
<dbReference type="Pfam" id="PF00512">
    <property type="entry name" value="HisKA"/>
    <property type="match status" value="1"/>
</dbReference>
<dbReference type="Gene3D" id="1.10.287.130">
    <property type="match status" value="1"/>
</dbReference>
<reference evidence="17 18" key="1">
    <citation type="submission" date="2019-09" db="EMBL/GenBank/DDBJ databases">
        <title>Distinct polysaccharide growth profiles of human intestinal Prevotella copri isolates.</title>
        <authorList>
            <person name="Fehlner-Peach H."/>
            <person name="Magnabosco C."/>
            <person name="Raghavan V."/>
            <person name="Scher J.U."/>
            <person name="Tett A."/>
            <person name="Cox L.M."/>
            <person name="Gottsegen C."/>
            <person name="Watters A."/>
            <person name="Wiltshire- Gordon J.D."/>
            <person name="Segata N."/>
            <person name="Bonneau R."/>
            <person name="Littman D.R."/>
        </authorList>
    </citation>
    <scope>NUCLEOTIDE SEQUENCE [LARGE SCALE GENOMIC DNA]</scope>
    <source>
        <strain evidence="18">iAQ1173</strain>
    </source>
</reference>
<dbReference type="Gene3D" id="2.130.10.10">
    <property type="entry name" value="YVTN repeat-like/Quinoprotein amine dehydrogenase"/>
    <property type="match status" value="3"/>
</dbReference>
<keyword evidence="13" id="KW-0812">Transmembrane</keyword>
<keyword evidence="9" id="KW-0805">Transcription regulation</keyword>
<keyword evidence="7" id="KW-0067">ATP-binding</keyword>
<evidence type="ECO:0000256" key="6">
    <source>
        <dbReference type="ARBA" id="ARBA00022777"/>
    </source>
</evidence>
<dbReference type="SUPFAM" id="SSF47384">
    <property type="entry name" value="Homodimeric domain of signal transducing histidine kinase"/>
    <property type="match status" value="1"/>
</dbReference>
<dbReference type="GO" id="GO:0005524">
    <property type="term" value="F:ATP binding"/>
    <property type="evidence" value="ECO:0007669"/>
    <property type="project" value="UniProtKB-KW"/>
</dbReference>
<accession>A0A6A7WAH9</accession>
<dbReference type="Gene3D" id="2.60.40.10">
    <property type="entry name" value="Immunoglobulins"/>
    <property type="match status" value="1"/>
</dbReference>